<feature type="domain" description="CBS" evidence="1">
    <location>
        <begin position="4"/>
        <end position="55"/>
    </location>
</feature>
<dbReference type="EMBL" id="JAGKSB010000011">
    <property type="protein sequence ID" value="MBP3943907.1"/>
    <property type="molecule type" value="Genomic_DNA"/>
</dbReference>
<reference evidence="2" key="1">
    <citation type="submission" date="2021-03" db="EMBL/GenBank/DDBJ databases">
        <authorList>
            <person name="Lu T."/>
            <person name="Wang Q."/>
            <person name="Han X."/>
        </authorList>
    </citation>
    <scope>NUCLEOTIDE SEQUENCE</scope>
    <source>
        <strain evidence="2">WQ 2009</strain>
    </source>
</reference>
<evidence type="ECO:0000313" key="3">
    <source>
        <dbReference type="Proteomes" id="UP000679691"/>
    </source>
</evidence>
<dbReference type="Gene3D" id="3.10.580.10">
    <property type="entry name" value="CBS-domain"/>
    <property type="match status" value="1"/>
</dbReference>
<gene>
    <name evidence="2" type="ORF">J5U18_10060</name>
</gene>
<accession>A0A8T4HF03</accession>
<dbReference type="RefSeq" id="WP_353547410.1">
    <property type="nucleotide sequence ID" value="NZ_JAGKSB010000011.1"/>
</dbReference>
<organism evidence="2 3">
    <name type="scientific">Rhinopithecimicrobium faecis</name>
    <dbReference type="NCBI Taxonomy" id="2820698"/>
    <lineage>
        <taxon>Bacteria</taxon>
        <taxon>Pseudomonadati</taxon>
        <taxon>Bacteroidota</taxon>
        <taxon>Sphingobacteriia</taxon>
        <taxon>Sphingobacteriales</taxon>
        <taxon>Sphingobacteriaceae</taxon>
        <taxon>Rhinopithecimicrobium</taxon>
    </lineage>
</organism>
<sequence>MQIAQIVTEPTIYASNKDSIAYLLDLMEDYKLAGLPIVDQAHYMGYVLEADLINFSDSSLALPPAAIRHDPIFVYNNQHIYDALQISQHFALDFIPVITADQDYKGLLRPIDILKGLTALSSGDELGAILSLTLLKRDYSLSHLSHLIENENCKILSLAVQELPEEELLRLTLRLDTHQIEAVESALLRHNYTIEAQYHQAEPSSDLGSRFENLMKYLQM</sequence>
<dbReference type="Pfam" id="PF00571">
    <property type="entry name" value="CBS"/>
    <property type="match status" value="1"/>
</dbReference>
<name>A0A8T4HF03_9SPHI</name>
<dbReference type="SUPFAM" id="SSF54631">
    <property type="entry name" value="CBS-domain pair"/>
    <property type="match status" value="1"/>
</dbReference>
<evidence type="ECO:0000313" key="2">
    <source>
        <dbReference type="EMBL" id="MBP3943907.1"/>
    </source>
</evidence>
<dbReference type="InterPro" id="IPR046342">
    <property type="entry name" value="CBS_dom_sf"/>
</dbReference>
<keyword evidence="3" id="KW-1185">Reference proteome</keyword>
<dbReference type="AlphaFoldDB" id="A0A8T4HF03"/>
<comment type="caution">
    <text evidence="2">The sequence shown here is derived from an EMBL/GenBank/DDBJ whole genome shotgun (WGS) entry which is preliminary data.</text>
</comment>
<dbReference type="InterPro" id="IPR000644">
    <property type="entry name" value="CBS_dom"/>
</dbReference>
<proteinExistence type="predicted"/>
<dbReference type="Proteomes" id="UP000679691">
    <property type="component" value="Unassembled WGS sequence"/>
</dbReference>
<evidence type="ECO:0000259" key="1">
    <source>
        <dbReference type="Pfam" id="PF00571"/>
    </source>
</evidence>
<protein>
    <submittedName>
        <fullName evidence="2">CBS domain-containing protein</fullName>
    </submittedName>
</protein>